<evidence type="ECO:0000313" key="3">
    <source>
        <dbReference type="Proteomes" id="UP000288805"/>
    </source>
</evidence>
<evidence type="ECO:0000256" key="1">
    <source>
        <dbReference type="SAM" id="MobiDB-lite"/>
    </source>
</evidence>
<protein>
    <submittedName>
        <fullName evidence="2">Uncharacterized protein</fullName>
    </submittedName>
</protein>
<accession>A0A438BS01</accession>
<feature type="compositionally biased region" description="Polar residues" evidence="1">
    <location>
        <begin position="12"/>
        <end position="33"/>
    </location>
</feature>
<comment type="caution">
    <text evidence="2">The sequence shown here is derived from an EMBL/GenBank/DDBJ whole genome shotgun (WGS) entry which is preliminary data.</text>
</comment>
<dbReference type="Proteomes" id="UP000288805">
    <property type="component" value="Unassembled WGS sequence"/>
</dbReference>
<evidence type="ECO:0000313" key="2">
    <source>
        <dbReference type="EMBL" id="RVW13723.1"/>
    </source>
</evidence>
<dbReference type="EMBL" id="QGNW01002646">
    <property type="protein sequence ID" value="RVW13723.1"/>
    <property type="molecule type" value="Genomic_DNA"/>
</dbReference>
<sequence length="74" mass="7759">MAMTRGALAALLQSSTPRQRASSTRVPCDSPSQAMEAPHIPPSEGRAPTSPSSSTPQCRYETRRAATTLGVTTS</sequence>
<gene>
    <name evidence="2" type="ORF">CK203_087193</name>
</gene>
<reference evidence="2 3" key="1">
    <citation type="journal article" date="2018" name="PLoS Genet.">
        <title>Population sequencing reveals clonal diversity and ancestral inbreeding in the grapevine cultivar Chardonnay.</title>
        <authorList>
            <person name="Roach M.J."/>
            <person name="Johnson D.L."/>
            <person name="Bohlmann J."/>
            <person name="van Vuuren H.J."/>
            <person name="Jones S.J."/>
            <person name="Pretorius I.S."/>
            <person name="Schmidt S.A."/>
            <person name="Borneman A.R."/>
        </authorList>
    </citation>
    <scope>NUCLEOTIDE SEQUENCE [LARGE SCALE GENOMIC DNA]</scope>
    <source>
        <strain evidence="3">cv. Chardonnay</strain>
        <tissue evidence="2">Leaf</tissue>
    </source>
</reference>
<dbReference type="AlphaFoldDB" id="A0A438BS01"/>
<feature type="region of interest" description="Disordered" evidence="1">
    <location>
        <begin position="1"/>
        <end position="74"/>
    </location>
</feature>
<proteinExistence type="predicted"/>
<organism evidence="2 3">
    <name type="scientific">Vitis vinifera</name>
    <name type="common">Grape</name>
    <dbReference type="NCBI Taxonomy" id="29760"/>
    <lineage>
        <taxon>Eukaryota</taxon>
        <taxon>Viridiplantae</taxon>
        <taxon>Streptophyta</taxon>
        <taxon>Embryophyta</taxon>
        <taxon>Tracheophyta</taxon>
        <taxon>Spermatophyta</taxon>
        <taxon>Magnoliopsida</taxon>
        <taxon>eudicotyledons</taxon>
        <taxon>Gunneridae</taxon>
        <taxon>Pentapetalae</taxon>
        <taxon>rosids</taxon>
        <taxon>Vitales</taxon>
        <taxon>Vitaceae</taxon>
        <taxon>Viteae</taxon>
        <taxon>Vitis</taxon>
    </lineage>
</organism>
<name>A0A438BS01_VITVI</name>